<dbReference type="Gene3D" id="3.40.190.10">
    <property type="entry name" value="Periplasmic binding protein-like II"/>
    <property type="match status" value="1"/>
</dbReference>
<dbReference type="KEGG" id="mcui:G8O30_05625"/>
<sequence>MKKLIGLSLGMMLLLAGCGNGGGNEEDVIKISGKKWTEQYILPHILSEYIQAKTDYEVTVDEGLGEVTILTPALEKGDIDIYVEYSGTGLEAVLKEKAKEGETADEILKRVRAGYEEQLNATWLEPLGFENTYVLAYRNDAGIDAETFTDLATKSGDLSFGGPHEFYEREDGYDTLAEAYSFQFKEKKSFDPNIMYEAVKNKEVDVIPAFTTDARIDRFELAYAKDDKKFFPSYFAAPVVREEVLEQYPELEGVLNELAGKISEDQMREMNAKVDIDGEDPKQVAINFLKEAGLIE</sequence>
<dbReference type="Gene3D" id="3.40.190.120">
    <property type="entry name" value="Osmoprotection protein (prox), domain 2"/>
    <property type="match status" value="1"/>
</dbReference>
<dbReference type="CDD" id="cd13528">
    <property type="entry name" value="PBP2_osmoprotectants"/>
    <property type="match status" value="1"/>
</dbReference>
<dbReference type="GO" id="GO:0043190">
    <property type="term" value="C:ATP-binding cassette (ABC) transporter complex"/>
    <property type="evidence" value="ECO:0007669"/>
    <property type="project" value="InterPro"/>
</dbReference>
<keyword evidence="3" id="KW-1185">Reference proteome</keyword>
<dbReference type="Pfam" id="PF04069">
    <property type="entry name" value="OpuAC"/>
    <property type="match status" value="1"/>
</dbReference>
<evidence type="ECO:0000259" key="1">
    <source>
        <dbReference type="Pfam" id="PF04069"/>
    </source>
</evidence>
<evidence type="ECO:0000313" key="2">
    <source>
        <dbReference type="EMBL" id="QPC46480.1"/>
    </source>
</evidence>
<proteinExistence type="predicted"/>
<dbReference type="RefSeq" id="WP_239674002.1">
    <property type="nucleotide sequence ID" value="NZ_CP049742.1"/>
</dbReference>
<evidence type="ECO:0000313" key="3">
    <source>
        <dbReference type="Proteomes" id="UP000593626"/>
    </source>
</evidence>
<name>A0A7S8CAN2_9BACI</name>
<feature type="domain" description="ABC-type glycine betaine transport system substrate-binding" evidence="1">
    <location>
        <begin position="29"/>
        <end position="291"/>
    </location>
</feature>
<gene>
    <name evidence="2" type="ORF">G8O30_05625</name>
</gene>
<dbReference type="AlphaFoldDB" id="A0A7S8CAN2"/>
<dbReference type="GO" id="GO:0022857">
    <property type="term" value="F:transmembrane transporter activity"/>
    <property type="evidence" value="ECO:0007669"/>
    <property type="project" value="InterPro"/>
</dbReference>
<organism evidence="2 3">
    <name type="scientific">Mangrovibacillus cuniculi</name>
    <dbReference type="NCBI Taxonomy" id="2593652"/>
    <lineage>
        <taxon>Bacteria</taxon>
        <taxon>Bacillati</taxon>
        <taxon>Bacillota</taxon>
        <taxon>Bacilli</taxon>
        <taxon>Bacillales</taxon>
        <taxon>Bacillaceae</taxon>
        <taxon>Mangrovibacillus</taxon>
    </lineage>
</organism>
<dbReference type="SUPFAM" id="SSF53850">
    <property type="entry name" value="Periplasmic binding protein-like II"/>
    <property type="match status" value="1"/>
</dbReference>
<dbReference type="PROSITE" id="PS51257">
    <property type="entry name" value="PROKAR_LIPOPROTEIN"/>
    <property type="match status" value="1"/>
</dbReference>
<dbReference type="EMBL" id="CP049742">
    <property type="protein sequence ID" value="QPC46480.1"/>
    <property type="molecule type" value="Genomic_DNA"/>
</dbReference>
<dbReference type="InterPro" id="IPR007210">
    <property type="entry name" value="ABC_Gly_betaine_transp_sub-bd"/>
</dbReference>
<accession>A0A7S8CAN2</accession>
<dbReference type="Proteomes" id="UP000593626">
    <property type="component" value="Chromosome"/>
</dbReference>
<protein>
    <submittedName>
        <fullName evidence="2">Glycine/betaine ABC transporter substrate-binding protein</fullName>
    </submittedName>
</protein>
<reference evidence="2 3" key="1">
    <citation type="submission" date="2019-07" db="EMBL/GenBank/DDBJ databases">
        <title>Genome sequence of 2 isolates from Red Sea Mangroves.</title>
        <authorList>
            <person name="Sefrji F."/>
            <person name="Michoud G."/>
            <person name="Merlino G."/>
            <person name="Daffonchio D."/>
        </authorList>
    </citation>
    <scope>NUCLEOTIDE SEQUENCE [LARGE SCALE GENOMIC DNA]</scope>
    <source>
        <strain evidence="2 3">R1DC41</strain>
    </source>
</reference>